<organism evidence="2 3">
    <name type="scientific">Nocardia otitidiscaviarum</name>
    <dbReference type="NCBI Taxonomy" id="1823"/>
    <lineage>
        <taxon>Bacteria</taxon>
        <taxon>Bacillati</taxon>
        <taxon>Actinomycetota</taxon>
        <taxon>Actinomycetes</taxon>
        <taxon>Mycobacteriales</taxon>
        <taxon>Nocardiaceae</taxon>
        <taxon>Nocardia</taxon>
    </lineage>
</organism>
<dbReference type="AlphaFoldDB" id="A0A516NV88"/>
<reference evidence="2 3" key="1">
    <citation type="submission" date="2019-07" db="EMBL/GenBank/DDBJ databases">
        <title>Complete Genome Sequence and Methylome Analysis of Nocardia otitidis-caviarum NEB252.</title>
        <authorList>
            <person name="Fomenkov A."/>
            <person name="Anton B.P."/>
            <person name="Vincze T."/>
            <person name="Roberts R.J."/>
        </authorList>
    </citation>
    <scope>NUCLEOTIDE SEQUENCE [LARGE SCALE GENOMIC DNA]</scope>
    <source>
        <strain evidence="2 3">NEB252</strain>
    </source>
</reference>
<accession>A0A516NV88</accession>
<dbReference type="EMBL" id="CP041695">
    <property type="protein sequence ID" value="QDP82817.1"/>
    <property type="molecule type" value="Genomic_DNA"/>
</dbReference>
<sequence>MQVPQQALRFYQRHFLPIAGISLIPGVQRCFVVVTDPSAPVAIPLEFGALAARILLLVLIVRWAFQEGAPRPGHSPSLFLRHRWPSLLIQVALFATAFALCDVVLERVVVAATTGDAEAWSLGLLLLVKNPTVIALALIWVVLGIRQAWWFHPDATTR</sequence>
<keyword evidence="1" id="KW-0472">Membrane</keyword>
<name>A0A516NV88_9NOCA</name>
<evidence type="ECO:0000256" key="1">
    <source>
        <dbReference type="SAM" id="Phobius"/>
    </source>
</evidence>
<evidence type="ECO:0000313" key="3">
    <source>
        <dbReference type="Proteomes" id="UP000317039"/>
    </source>
</evidence>
<dbReference type="RefSeq" id="WP_143983553.1">
    <property type="nucleotide sequence ID" value="NZ_CP041695.1"/>
</dbReference>
<proteinExistence type="predicted"/>
<evidence type="ECO:0000313" key="2">
    <source>
        <dbReference type="EMBL" id="QDP82817.1"/>
    </source>
</evidence>
<feature type="transmembrane region" description="Helical" evidence="1">
    <location>
        <begin position="15"/>
        <end position="35"/>
    </location>
</feature>
<feature type="transmembrane region" description="Helical" evidence="1">
    <location>
        <begin position="120"/>
        <end position="143"/>
    </location>
</feature>
<keyword evidence="1" id="KW-1133">Transmembrane helix</keyword>
<feature type="transmembrane region" description="Helical" evidence="1">
    <location>
        <begin position="47"/>
        <end position="65"/>
    </location>
</feature>
<feature type="transmembrane region" description="Helical" evidence="1">
    <location>
        <begin position="86"/>
        <end position="105"/>
    </location>
</feature>
<dbReference type="KEGG" id="nod:FOH10_32955"/>
<keyword evidence="1" id="KW-0812">Transmembrane</keyword>
<gene>
    <name evidence="2" type="ORF">FOH10_32955</name>
</gene>
<dbReference type="Proteomes" id="UP000317039">
    <property type="component" value="Chromosome"/>
</dbReference>
<dbReference type="GeneID" id="80337165"/>
<protein>
    <submittedName>
        <fullName evidence="2">Uncharacterized protein</fullName>
    </submittedName>
</protein>